<dbReference type="Pfam" id="PF12937">
    <property type="entry name" value="F-box-like"/>
    <property type="match status" value="1"/>
</dbReference>
<dbReference type="AlphaFoldDB" id="A0A834Z9E0"/>
<dbReference type="CDD" id="cd22159">
    <property type="entry name" value="F-box_AtTIR1-like"/>
    <property type="match status" value="1"/>
</dbReference>
<dbReference type="Proteomes" id="UP000655225">
    <property type="component" value="Unassembled WGS sequence"/>
</dbReference>
<dbReference type="GO" id="GO:0019005">
    <property type="term" value="C:SCF ubiquitin ligase complex"/>
    <property type="evidence" value="ECO:0007669"/>
    <property type="project" value="TreeGrafter"/>
</dbReference>
<evidence type="ECO:0000313" key="3">
    <source>
        <dbReference type="Proteomes" id="UP000655225"/>
    </source>
</evidence>
<name>A0A834Z9E0_TETSI</name>
<dbReference type="Gene3D" id="1.20.1280.50">
    <property type="match status" value="1"/>
</dbReference>
<evidence type="ECO:0000313" key="2">
    <source>
        <dbReference type="EMBL" id="KAF8401606.1"/>
    </source>
</evidence>
<gene>
    <name evidence="2" type="ORF">HHK36_012552</name>
</gene>
<organism evidence="2 3">
    <name type="scientific">Tetracentron sinense</name>
    <name type="common">Spur-leaf</name>
    <dbReference type="NCBI Taxonomy" id="13715"/>
    <lineage>
        <taxon>Eukaryota</taxon>
        <taxon>Viridiplantae</taxon>
        <taxon>Streptophyta</taxon>
        <taxon>Embryophyta</taxon>
        <taxon>Tracheophyta</taxon>
        <taxon>Spermatophyta</taxon>
        <taxon>Magnoliopsida</taxon>
        <taxon>Trochodendrales</taxon>
        <taxon>Trochodendraceae</taxon>
        <taxon>Tetracentron</taxon>
    </lineage>
</organism>
<protein>
    <recommendedName>
        <fullName evidence="1">F-box domain-containing protein</fullName>
    </recommendedName>
</protein>
<dbReference type="EMBL" id="JABCRI010000008">
    <property type="protein sequence ID" value="KAF8401606.1"/>
    <property type="molecule type" value="Genomic_DNA"/>
</dbReference>
<evidence type="ECO:0000259" key="1">
    <source>
        <dbReference type="PROSITE" id="PS50181"/>
    </source>
</evidence>
<dbReference type="SUPFAM" id="SSF52047">
    <property type="entry name" value="RNI-like"/>
    <property type="match status" value="1"/>
</dbReference>
<dbReference type="PANTHER" id="PTHR13318">
    <property type="entry name" value="PARTNER OF PAIRED, ISOFORM B-RELATED"/>
    <property type="match status" value="1"/>
</dbReference>
<keyword evidence="3" id="KW-1185">Reference proteome</keyword>
<comment type="caution">
    <text evidence="2">The sequence shown here is derived from an EMBL/GenBank/DDBJ whole genome shotgun (WGS) entry which is preliminary data.</text>
</comment>
<dbReference type="InterPro" id="IPR036047">
    <property type="entry name" value="F-box-like_dom_sf"/>
</dbReference>
<dbReference type="SUPFAM" id="SSF81383">
    <property type="entry name" value="F-box domain"/>
    <property type="match status" value="1"/>
</dbReference>
<feature type="domain" description="F-box" evidence="1">
    <location>
        <begin position="5"/>
        <end position="53"/>
    </location>
</feature>
<dbReference type="InterPro" id="IPR001810">
    <property type="entry name" value="F-box_dom"/>
</dbReference>
<dbReference type="InterPro" id="IPR032675">
    <property type="entry name" value="LRR_dom_sf"/>
</dbReference>
<dbReference type="OrthoDB" id="550575at2759"/>
<dbReference type="Gene3D" id="3.80.10.10">
    <property type="entry name" value="Ribonuclease Inhibitor"/>
    <property type="match status" value="1"/>
</dbReference>
<dbReference type="OMA" id="IESSHMV"/>
<reference evidence="2 3" key="1">
    <citation type="submission" date="2020-04" db="EMBL/GenBank/DDBJ databases">
        <title>Plant Genome Project.</title>
        <authorList>
            <person name="Zhang R.-G."/>
        </authorList>
    </citation>
    <scope>NUCLEOTIDE SEQUENCE [LARGE SCALE GENOMIC DNA]</scope>
    <source>
        <strain evidence="2">YNK0</strain>
        <tissue evidence="2">Leaf</tissue>
    </source>
</reference>
<dbReference type="FunFam" id="1.20.1280.50:FF:000023">
    <property type="entry name" value="F-box/LRR-repeat protein 4"/>
    <property type="match status" value="1"/>
</dbReference>
<dbReference type="PROSITE" id="PS50181">
    <property type="entry name" value="FBOX"/>
    <property type="match status" value="1"/>
</dbReference>
<accession>A0A834Z9E0</accession>
<sequence length="187" mass="20795">MRGYDLINTILPDELIIEIFNHLDGSKLIRDACSLVCKRWLNLERPSRLTVRIGASGSSPDALVVLLSRRFVNVRNVYIDQRLSNSPPLELGYSRGQASPYKRRGRGANNPARSSLKFWYTTKNSGSDGSNLDTCSLSDAGLTALGEGFTRLEKLSLIWCSDVTNVGLKSTAERCRFLKSLDLQVNI</sequence>
<proteinExistence type="predicted"/>
<dbReference type="GO" id="GO:0031146">
    <property type="term" value="P:SCF-dependent proteasomal ubiquitin-dependent protein catabolic process"/>
    <property type="evidence" value="ECO:0007669"/>
    <property type="project" value="TreeGrafter"/>
</dbReference>